<organism evidence="9 10">
    <name type="scientific">Sarocladium strictum</name>
    <name type="common">Black bundle disease fungus</name>
    <name type="synonym">Acremonium strictum</name>
    <dbReference type="NCBI Taxonomy" id="5046"/>
    <lineage>
        <taxon>Eukaryota</taxon>
        <taxon>Fungi</taxon>
        <taxon>Dikarya</taxon>
        <taxon>Ascomycota</taxon>
        <taxon>Pezizomycotina</taxon>
        <taxon>Sordariomycetes</taxon>
        <taxon>Hypocreomycetidae</taxon>
        <taxon>Hypocreales</taxon>
        <taxon>Sarocladiaceae</taxon>
        <taxon>Sarocladium</taxon>
    </lineage>
</organism>
<accession>A0AA39GAC3</accession>
<feature type="transmembrane region" description="Helical" evidence="7">
    <location>
        <begin position="204"/>
        <end position="225"/>
    </location>
</feature>
<feature type="compositionally biased region" description="Basic and acidic residues" evidence="6">
    <location>
        <begin position="346"/>
        <end position="355"/>
    </location>
</feature>
<feature type="transmembrane region" description="Helical" evidence="7">
    <location>
        <begin position="6"/>
        <end position="29"/>
    </location>
</feature>
<evidence type="ECO:0000256" key="2">
    <source>
        <dbReference type="ARBA" id="ARBA00022692"/>
    </source>
</evidence>
<dbReference type="InterPro" id="IPR052337">
    <property type="entry name" value="SAT4-like"/>
</dbReference>
<feature type="transmembrane region" description="Helical" evidence="7">
    <location>
        <begin position="126"/>
        <end position="146"/>
    </location>
</feature>
<comment type="similarity">
    <text evidence="5">Belongs to the SAT4 family.</text>
</comment>
<sequence>MAGMQINIYVSVAIPWIAALIALSMRIWARRLTKMSWWVDDYACVGAFIFATGYSGIMIEWTRHTYLGVIIPDTMPIDQKEAILEQSRFLSYFNSLCYAASIACCKIAILCLYWRLFKTSSIRIPILVLLVIVTIWILIRTFMLTFRCVPVQSLWDYSITDKVCNIDSGKFFMGTITTHFLLDIIILILPLIEVFRLRMRLGQKLAVAALFLIGLVVCMASAFVLYEMVRPPLPGGGPGQEPYEYAMFCVWGSVEVNIAIVSACFPLLRPIATKLFPKGIFSSYARKTSYGISGQGYHLSGNSYPQSRSRTGKVSTIVRSMAVKDDDTSSTHQLADLHPGGSFDSDQGKNGEGVHTRITGPASSVQSDPEHTAGILVHNDTVIQIEYDARKEQSRAAF</sequence>
<gene>
    <name evidence="9" type="ORF">NLU13_9561</name>
</gene>
<dbReference type="PANTHER" id="PTHR33048:SF47">
    <property type="entry name" value="INTEGRAL MEMBRANE PROTEIN-RELATED"/>
    <property type="match status" value="1"/>
</dbReference>
<dbReference type="Proteomes" id="UP001175261">
    <property type="component" value="Unassembled WGS sequence"/>
</dbReference>
<protein>
    <recommendedName>
        <fullName evidence="8">Rhodopsin domain-containing protein</fullName>
    </recommendedName>
</protein>
<evidence type="ECO:0000256" key="1">
    <source>
        <dbReference type="ARBA" id="ARBA00004141"/>
    </source>
</evidence>
<evidence type="ECO:0000256" key="7">
    <source>
        <dbReference type="SAM" id="Phobius"/>
    </source>
</evidence>
<dbReference type="Pfam" id="PF20684">
    <property type="entry name" value="Fung_rhodopsin"/>
    <property type="match status" value="1"/>
</dbReference>
<evidence type="ECO:0000256" key="6">
    <source>
        <dbReference type="SAM" id="MobiDB-lite"/>
    </source>
</evidence>
<feature type="domain" description="Rhodopsin" evidence="8">
    <location>
        <begin position="25"/>
        <end position="273"/>
    </location>
</feature>
<dbReference type="PANTHER" id="PTHR33048">
    <property type="entry name" value="PTH11-LIKE INTEGRAL MEMBRANE PROTEIN (AFU_ORTHOLOGUE AFUA_5G11245)"/>
    <property type="match status" value="1"/>
</dbReference>
<evidence type="ECO:0000256" key="5">
    <source>
        <dbReference type="ARBA" id="ARBA00038359"/>
    </source>
</evidence>
<comment type="caution">
    <text evidence="9">The sequence shown here is derived from an EMBL/GenBank/DDBJ whole genome shotgun (WGS) entry which is preliminary data.</text>
</comment>
<dbReference type="EMBL" id="JAPDFR010000009">
    <property type="protein sequence ID" value="KAK0383650.1"/>
    <property type="molecule type" value="Genomic_DNA"/>
</dbReference>
<dbReference type="AlphaFoldDB" id="A0AA39GAC3"/>
<evidence type="ECO:0000256" key="3">
    <source>
        <dbReference type="ARBA" id="ARBA00022989"/>
    </source>
</evidence>
<name>A0AA39GAC3_SARSR</name>
<dbReference type="InterPro" id="IPR049326">
    <property type="entry name" value="Rhodopsin_dom_fungi"/>
</dbReference>
<keyword evidence="2 7" id="KW-0812">Transmembrane</keyword>
<feature type="transmembrane region" description="Helical" evidence="7">
    <location>
        <begin position="245"/>
        <end position="268"/>
    </location>
</feature>
<feature type="transmembrane region" description="Helical" evidence="7">
    <location>
        <begin position="92"/>
        <end position="114"/>
    </location>
</feature>
<keyword evidence="3 7" id="KW-1133">Transmembrane helix</keyword>
<feature type="region of interest" description="Disordered" evidence="6">
    <location>
        <begin position="325"/>
        <end position="370"/>
    </location>
</feature>
<dbReference type="GO" id="GO:0016020">
    <property type="term" value="C:membrane"/>
    <property type="evidence" value="ECO:0007669"/>
    <property type="project" value="UniProtKB-SubCell"/>
</dbReference>
<reference evidence="9" key="1">
    <citation type="submission" date="2022-10" db="EMBL/GenBank/DDBJ databases">
        <title>Determination and structural analysis of whole genome sequence of Sarocladium strictum F4-1.</title>
        <authorList>
            <person name="Hu L."/>
            <person name="Jiang Y."/>
        </authorList>
    </citation>
    <scope>NUCLEOTIDE SEQUENCE</scope>
    <source>
        <strain evidence="9">F4-1</strain>
    </source>
</reference>
<keyword evidence="10" id="KW-1185">Reference proteome</keyword>
<keyword evidence="4 7" id="KW-0472">Membrane</keyword>
<evidence type="ECO:0000313" key="9">
    <source>
        <dbReference type="EMBL" id="KAK0383650.1"/>
    </source>
</evidence>
<evidence type="ECO:0000313" key="10">
    <source>
        <dbReference type="Proteomes" id="UP001175261"/>
    </source>
</evidence>
<comment type="subcellular location">
    <subcellularLocation>
        <location evidence="1">Membrane</location>
        <topology evidence="1">Multi-pass membrane protein</topology>
    </subcellularLocation>
</comment>
<feature type="transmembrane region" description="Helical" evidence="7">
    <location>
        <begin position="171"/>
        <end position="192"/>
    </location>
</feature>
<evidence type="ECO:0000259" key="8">
    <source>
        <dbReference type="Pfam" id="PF20684"/>
    </source>
</evidence>
<proteinExistence type="inferred from homology"/>
<evidence type="ECO:0000256" key="4">
    <source>
        <dbReference type="ARBA" id="ARBA00023136"/>
    </source>
</evidence>